<dbReference type="PROSITE" id="PS51318">
    <property type="entry name" value="TAT"/>
    <property type="match status" value="1"/>
</dbReference>
<dbReference type="Proteomes" id="UP000006746">
    <property type="component" value="Unassembled WGS sequence"/>
</dbReference>
<dbReference type="InterPro" id="IPR006311">
    <property type="entry name" value="TAT_signal"/>
</dbReference>
<reference evidence="1 2" key="1">
    <citation type="journal article" date="2012" name="J. Bacteriol.">
        <title>Genome Sequence of Oceanibaculum indicum Type Strain P24.</title>
        <authorList>
            <person name="Lai Q."/>
            <person name="Shao Z."/>
        </authorList>
    </citation>
    <scope>NUCLEOTIDE SEQUENCE [LARGE SCALE GENOMIC DNA]</scope>
    <source>
        <strain evidence="1 2">P24</strain>
    </source>
</reference>
<dbReference type="AlphaFoldDB" id="K2K4B3"/>
<organism evidence="1 2">
    <name type="scientific">Oceanibaculum indicum P24</name>
    <dbReference type="NCBI Taxonomy" id="1207063"/>
    <lineage>
        <taxon>Bacteria</taxon>
        <taxon>Pseudomonadati</taxon>
        <taxon>Pseudomonadota</taxon>
        <taxon>Alphaproteobacteria</taxon>
        <taxon>Rhodospirillales</taxon>
        <taxon>Oceanibaculaceae</taxon>
        <taxon>Oceanibaculum</taxon>
    </lineage>
</organism>
<comment type="caution">
    <text evidence="1">The sequence shown here is derived from an EMBL/GenBank/DDBJ whole genome shotgun (WGS) entry which is preliminary data.</text>
</comment>
<proteinExistence type="predicted"/>
<sequence>MLSRRRLLETSMLTAVAALVPGFLFGRAHGFSVEEAPVPVQQLRLQACTEQQRHKQLVEEVLAQVRDAGTAVPETERQALLAAFDCPYCGCRLDPKFPPIG</sequence>
<dbReference type="STRING" id="1207063.P24_05379"/>
<accession>K2K4B3</accession>
<evidence type="ECO:0000313" key="1">
    <source>
        <dbReference type="EMBL" id="EKE77774.1"/>
    </source>
</evidence>
<protein>
    <submittedName>
        <fullName evidence="1">Uncharacterized protein</fullName>
    </submittedName>
</protein>
<dbReference type="RefSeq" id="WP_008943691.1">
    <property type="nucleotide sequence ID" value="NZ_AMRL01000004.1"/>
</dbReference>
<keyword evidence="2" id="KW-1185">Reference proteome</keyword>
<evidence type="ECO:0000313" key="2">
    <source>
        <dbReference type="Proteomes" id="UP000006746"/>
    </source>
</evidence>
<name>K2K4B3_9PROT</name>
<gene>
    <name evidence="1" type="ORF">P24_05379</name>
</gene>
<dbReference type="EMBL" id="AMRL01000004">
    <property type="protein sequence ID" value="EKE77774.1"/>
    <property type="molecule type" value="Genomic_DNA"/>
</dbReference>